<keyword evidence="5" id="KW-1185">Reference proteome</keyword>
<evidence type="ECO:0000256" key="3">
    <source>
        <dbReference type="ARBA" id="ARBA00022840"/>
    </source>
</evidence>
<dbReference type="EMBL" id="CP111014">
    <property type="protein sequence ID" value="WAQ98907.1"/>
    <property type="molecule type" value="Genomic_DNA"/>
</dbReference>
<keyword evidence="3" id="KW-0067">ATP-binding</keyword>
<dbReference type="PANTHER" id="PTHR14187">
    <property type="entry name" value="ALPHA KINASE/ELONGATION FACTOR 2 KINASE"/>
    <property type="match status" value="1"/>
</dbReference>
<gene>
    <name evidence="4" type="ORF">MAR_023280</name>
</gene>
<dbReference type="CDD" id="cd10229">
    <property type="entry name" value="ASKHA_NBD_HSP70_HSPA12"/>
    <property type="match status" value="1"/>
</dbReference>
<evidence type="ECO:0000256" key="1">
    <source>
        <dbReference type="ARBA" id="ARBA00007381"/>
    </source>
</evidence>
<dbReference type="Gene3D" id="3.90.640.10">
    <property type="entry name" value="Actin, Chain A, domain 4"/>
    <property type="match status" value="1"/>
</dbReference>
<keyword evidence="2" id="KW-0547">Nucleotide-binding</keyword>
<sequence>MVKPLKIHRLFNINPERIDVTHTRMSSTWVDKKAVVAIDFGTTFSGYAYSLSGDYRADEKTEKIHTPYWPTGSGPSPDKGFVAFGYDAESRFAELADDEDIDESKYHYFKHFKMELYSDQKCKSNNFLGEIKDQKGRKFRAVDVFAKSIEYMKKRAYETIHNTSAVGEQDVYFVLTCPAIWSDWSKQFMREAAEKAGISHDHLRIALEPECAAVYMHTNKLPTLSASSRELFPMADGDCYFILDMGGGTVDIAVHKINRQGKFEEIMHPNGGPWGGININLRFEQALVAVSGAPTFERFRKECTNEYLDLMRDFEIKKLAFPSESSNVVYMKIPRAYIDCHTEENSEDFKMSLRGLAPTAILAGSTFKNGKLKITNERFEMLFQDTFKHIIGNVGLLLERLRQKYNVKTIFCVGGFSDCKLLSKKIKDTFPNKTVIIPSEAVVAIMKGAIIYGRDESIIQSRISKFTYGLDWNEDFDPNKHPVSKKETTEDGEMCKDIFLTIAKKGDSVPTDIPTKCLKSYVKTSIQTAMEFPFYRTDTITPPRFIDEPGCVLVGSMLVPIPDIEKGLDRCVKLEIYFGATEFRAIAKVNGGATHEVTFNLEETQIKQ</sequence>
<accession>A0ABY7DMJ3</accession>
<dbReference type="Pfam" id="PF00012">
    <property type="entry name" value="HSP70"/>
    <property type="match status" value="1"/>
</dbReference>
<proteinExistence type="inferred from homology"/>
<dbReference type="SUPFAM" id="SSF53067">
    <property type="entry name" value="Actin-like ATPase domain"/>
    <property type="match status" value="2"/>
</dbReference>
<dbReference type="PANTHER" id="PTHR14187:SF5">
    <property type="entry name" value="HEAT SHOCK 70 KDA PROTEIN 12A"/>
    <property type="match status" value="1"/>
</dbReference>
<name>A0ABY7DMJ3_MYAAR</name>
<protein>
    <submittedName>
        <fullName evidence="4">HS12B-like protein</fullName>
    </submittedName>
</protein>
<organism evidence="4 5">
    <name type="scientific">Mya arenaria</name>
    <name type="common">Soft-shell clam</name>
    <dbReference type="NCBI Taxonomy" id="6604"/>
    <lineage>
        <taxon>Eukaryota</taxon>
        <taxon>Metazoa</taxon>
        <taxon>Spiralia</taxon>
        <taxon>Lophotrochozoa</taxon>
        <taxon>Mollusca</taxon>
        <taxon>Bivalvia</taxon>
        <taxon>Autobranchia</taxon>
        <taxon>Heteroconchia</taxon>
        <taxon>Euheterodonta</taxon>
        <taxon>Imparidentia</taxon>
        <taxon>Neoheterodontei</taxon>
        <taxon>Myida</taxon>
        <taxon>Myoidea</taxon>
        <taxon>Myidae</taxon>
        <taxon>Mya</taxon>
    </lineage>
</organism>
<evidence type="ECO:0000313" key="4">
    <source>
        <dbReference type="EMBL" id="WAQ98907.1"/>
    </source>
</evidence>
<evidence type="ECO:0000313" key="5">
    <source>
        <dbReference type="Proteomes" id="UP001164746"/>
    </source>
</evidence>
<evidence type="ECO:0000256" key="2">
    <source>
        <dbReference type="ARBA" id="ARBA00022741"/>
    </source>
</evidence>
<dbReference type="InterPro" id="IPR043129">
    <property type="entry name" value="ATPase_NBD"/>
</dbReference>
<dbReference type="Gene3D" id="3.30.420.40">
    <property type="match status" value="2"/>
</dbReference>
<dbReference type="InterPro" id="IPR013126">
    <property type="entry name" value="Hsp_70_fam"/>
</dbReference>
<comment type="similarity">
    <text evidence="1">Belongs to the heat shock protein 70 family.</text>
</comment>
<dbReference type="Proteomes" id="UP001164746">
    <property type="component" value="Chromosome 3"/>
</dbReference>
<reference evidence="4" key="1">
    <citation type="submission" date="2022-11" db="EMBL/GenBank/DDBJ databases">
        <title>Centuries of genome instability and evolution in soft-shell clam transmissible cancer (bioRxiv).</title>
        <authorList>
            <person name="Hart S.F.M."/>
            <person name="Yonemitsu M.A."/>
            <person name="Giersch R.M."/>
            <person name="Beal B.F."/>
            <person name="Arriagada G."/>
            <person name="Davis B.W."/>
            <person name="Ostrander E.A."/>
            <person name="Goff S.P."/>
            <person name="Metzger M.J."/>
        </authorList>
    </citation>
    <scope>NUCLEOTIDE SEQUENCE</scope>
    <source>
        <strain evidence="4">MELC-2E11</strain>
        <tissue evidence="4">Siphon/mantle</tissue>
    </source>
</reference>